<dbReference type="GO" id="GO:0005737">
    <property type="term" value="C:cytoplasm"/>
    <property type="evidence" value="ECO:0007669"/>
    <property type="project" value="TreeGrafter"/>
</dbReference>
<dbReference type="Pfam" id="PF12706">
    <property type="entry name" value="Lactamase_B_2"/>
    <property type="match status" value="1"/>
</dbReference>
<dbReference type="Gene3D" id="3.60.15.10">
    <property type="entry name" value="Ribonuclease Z/Hydroxyacylglutathione hydrolase-like"/>
    <property type="match status" value="1"/>
</dbReference>
<dbReference type="InterPro" id="IPR024884">
    <property type="entry name" value="NAPE-PLD"/>
</dbReference>
<dbReference type="InterPro" id="IPR036866">
    <property type="entry name" value="RibonucZ/Hydroxyglut_hydro"/>
</dbReference>
<dbReference type="AlphaFoldDB" id="A0A937M299"/>
<reference evidence="2" key="1">
    <citation type="submission" date="2020-10" db="EMBL/GenBank/DDBJ databases">
        <title>Microbiome of the Black Sea water column analyzed by genome centric metagenomics.</title>
        <authorList>
            <person name="Cabello-Yeves P.J."/>
            <person name="Callieri C."/>
            <person name="Picazo A."/>
            <person name="Mehrshad M."/>
            <person name="Haro-Moreno J.M."/>
            <person name="Roda-Garcia J."/>
            <person name="Dzembekova N."/>
            <person name="Slabakova V."/>
            <person name="Slabakova N."/>
            <person name="Moncheva S."/>
            <person name="Rodriguez-Valera F."/>
        </authorList>
    </citation>
    <scope>NUCLEOTIDE SEQUENCE</scope>
    <source>
        <strain evidence="2">BS30m-G43</strain>
    </source>
</reference>
<proteinExistence type="predicted"/>
<dbReference type="EMBL" id="JADHSG010000001">
    <property type="protein sequence ID" value="MBL6902671.1"/>
    <property type="molecule type" value="Genomic_DNA"/>
</dbReference>
<protein>
    <submittedName>
        <fullName evidence="2">MBL fold metallo-hydrolase</fullName>
    </submittedName>
</protein>
<dbReference type="PANTHER" id="PTHR15032:SF4">
    <property type="entry name" value="N-ACYL-PHOSPHATIDYLETHANOLAMINE-HYDROLYZING PHOSPHOLIPASE D"/>
    <property type="match status" value="1"/>
</dbReference>
<dbReference type="InterPro" id="IPR001279">
    <property type="entry name" value="Metallo-B-lactamas"/>
</dbReference>
<dbReference type="PANTHER" id="PTHR15032">
    <property type="entry name" value="N-ACYL-PHOSPHATIDYLETHANOLAMINE-HYDROLYZING PHOSPHOLIPASE D"/>
    <property type="match status" value="1"/>
</dbReference>
<feature type="domain" description="Metallo-beta-lactamase" evidence="1">
    <location>
        <begin position="82"/>
        <end position="279"/>
    </location>
</feature>
<evidence type="ECO:0000259" key="1">
    <source>
        <dbReference type="Pfam" id="PF12706"/>
    </source>
</evidence>
<gene>
    <name evidence="2" type="ORF">ISR29_00525</name>
</gene>
<dbReference type="PIRSF" id="PIRSF038896">
    <property type="entry name" value="NAPE-PLD"/>
    <property type="match status" value="1"/>
</dbReference>
<dbReference type="SUPFAM" id="SSF56281">
    <property type="entry name" value="Metallo-hydrolase/oxidoreductase"/>
    <property type="match status" value="1"/>
</dbReference>
<evidence type="ECO:0000313" key="3">
    <source>
        <dbReference type="Proteomes" id="UP000705230"/>
    </source>
</evidence>
<dbReference type="Proteomes" id="UP000705230">
    <property type="component" value="Unassembled WGS sequence"/>
</dbReference>
<name>A0A937M299_9GAMM</name>
<accession>A0A937M299</accession>
<dbReference type="GO" id="GO:0008270">
    <property type="term" value="F:zinc ion binding"/>
    <property type="evidence" value="ECO:0007669"/>
    <property type="project" value="InterPro"/>
</dbReference>
<dbReference type="GO" id="GO:0070290">
    <property type="term" value="F:N-acylphosphatidylethanolamine-specific phospholipase D activity"/>
    <property type="evidence" value="ECO:0007669"/>
    <property type="project" value="InterPro"/>
</dbReference>
<evidence type="ECO:0000313" key="2">
    <source>
        <dbReference type="EMBL" id="MBL6902671.1"/>
    </source>
</evidence>
<comment type="caution">
    <text evidence="2">The sequence shown here is derived from an EMBL/GenBank/DDBJ whole genome shotgun (WGS) entry which is preliminary data.</text>
</comment>
<organism evidence="2 3">
    <name type="scientific">SAR86 cluster bacterium</name>
    <dbReference type="NCBI Taxonomy" id="2030880"/>
    <lineage>
        <taxon>Bacteria</taxon>
        <taxon>Pseudomonadati</taxon>
        <taxon>Pseudomonadota</taxon>
        <taxon>Gammaproteobacteria</taxon>
        <taxon>SAR86 cluster</taxon>
    </lineage>
</organism>
<sequence length="321" mass="36906">MLILFLFINNTFSEELFKNNHNVHNDDTTFKDFLAWRFKGDRPDRVSIEISDEFNNAKSLPENSYAVWIGHASFLIHNKNINILTDPIFSKRASPFSFIGPKRLIPPGINIDKLPPIDVVTISHAHYDHLDLPSLKKLYKKNKDTLFIVPMNLGKLLKSSGVKNVVEMNWWDTITIKESLITFVPVHHWSSRTPFDKNETLWGGWWFESNSSKLLHLGDTGYTYDFVTIHKELGSPDFAFIPIGAYEPRSLMKDSHLNPEESIQAAIDLKTNKAIGMHWGTFMLTDEPVLDPPIRLNKELKRLNLENLFLIPKPGEIISLE</sequence>